<keyword evidence="3 6" id="KW-0436">Ligase</keyword>
<evidence type="ECO:0000313" key="8">
    <source>
        <dbReference type="Proteomes" id="UP000050497"/>
    </source>
</evidence>
<name>A0A0P8A4Q4_9HYPH</name>
<dbReference type="PANTHER" id="PTHR45674">
    <property type="entry name" value="DNA LIGASE 1/3 FAMILY MEMBER"/>
    <property type="match status" value="1"/>
</dbReference>
<dbReference type="OrthoDB" id="9802472at2"/>
<dbReference type="EMBL" id="FMBM01000002">
    <property type="protein sequence ID" value="SCC80976.1"/>
    <property type="molecule type" value="Genomic_DNA"/>
</dbReference>
<keyword evidence="9" id="KW-1185">Reference proteome</keyword>
<dbReference type="GO" id="GO:0005524">
    <property type="term" value="F:ATP binding"/>
    <property type="evidence" value="ECO:0007669"/>
    <property type="project" value="InterPro"/>
</dbReference>
<dbReference type="RefSeq" id="WP_074444773.1">
    <property type="nucleotide sequence ID" value="NZ_FMBM01000002.1"/>
</dbReference>
<dbReference type="Proteomes" id="UP000182800">
    <property type="component" value="Unassembled WGS sequence"/>
</dbReference>
<dbReference type="GO" id="GO:0006310">
    <property type="term" value="P:DNA recombination"/>
    <property type="evidence" value="ECO:0007669"/>
    <property type="project" value="InterPro"/>
</dbReference>
<dbReference type="Pfam" id="PF04679">
    <property type="entry name" value="DNA_ligase_A_C"/>
    <property type="match status" value="1"/>
</dbReference>
<dbReference type="CDD" id="cd07971">
    <property type="entry name" value="OBF_DNA_ligase_LigD"/>
    <property type="match status" value="1"/>
</dbReference>
<evidence type="ECO:0000313" key="7">
    <source>
        <dbReference type="EMBL" id="SCC80976.1"/>
    </source>
</evidence>
<dbReference type="EMBL" id="LJSX01000017">
    <property type="protein sequence ID" value="KPQ10240.1"/>
    <property type="molecule type" value="Genomic_DNA"/>
</dbReference>
<dbReference type="PATRIC" id="fig|1653334.4.peg.52"/>
<accession>A0A0P8A4Q4</accession>
<dbReference type="CDD" id="cd07906">
    <property type="entry name" value="Adenylation_DNA_ligase_LigD_LigC"/>
    <property type="match status" value="1"/>
</dbReference>
<evidence type="ECO:0000256" key="3">
    <source>
        <dbReference type="ARBA" id="ARBA00022598"/>
    </source>
</evidence>
<dbReference type="AlphaFoldDB" id="A0A0P8A4Q4"/>
<dbReference type="Gene3D" id="3.30.470.30">
    <property type="entry name" value="DNA ligase/mRNA capping enzyme"/>
    <property type="match status" value="1"/>
</dbReference>
<dbReference type="PROSITE" id="PS00697">
    <property type="entry name" value="DNA_LIGASE_A1"/>
    <property type="match status" value="1"/>
</dbReference>
<dbReference type="InterPro" id="IPR012309">
    <property type="entry name" value="DNA_ligase_ATP-dep_C"/>
</dbReference>
<dbReference type="InterPro" id="IPR012340">
    <property type="entry name" value="NA-bd_OB-fold"/>
</dbReference>
<dbReference type="Proteomes" id="UP000050497">
    <property type="component" value="Unassembled WGS sequence"/>
</dbReference>
<dbReference type="SUPFAM" id="SSF50249">
    <property type="entry name" value="Nucleic acid-binding proteins"/>
    <property type="match status" value="1"/>
</dbReference>
<sequence>MTEWRDRLSAQERERLADQPHPDWTAPMLATLTDARFCDPDWLFERKLDGERALCFRDGDRIRLLTRNRKDIVETYPEIIDALAGQACRDFVIDGEIVAFRNGRTSFSRLQQRMGISDPQEARDSGVAVYFYLFDILHLDGYSLDDLALRTRKSLLRQVLRFEDPLRYTPHRNGDGEAFFDEACSRGWEGLIAKNAARGYRHSRSRDWLKFKCDRRQELVIGGFTAPKGTRKGFGALLVGYYEGDSLRYAGKVGTGFNEAFLTDFRRQLDGQVRKTAPFDDPVDEADATFVTPDIVGEFGFTEWTQDGKLRHPRFLGLRRDKEVGDVVRETPEGS</sequence>
<comment type="similarity">
    <text evidence="1">Belongs to the ATP-dependent DNA ligase family.</text>
</comment>
<dbReference type="InterPro" id="IPR014146">
    <property type="entry name" value="LigD_ligase_dom"/>
</dbReference>
<evidence type="ECO:0000256" key="2">
    <source>
        <dbReference type="ARBA" id="ARBA00012727"/>
    </source>
</evidence>
<dbReference type="Gene3D" id="2.40.50.140">
    <property type="entry name" value="Nucleic acid-binding proteins"/>
    <property type="match status" value="1"/>
</dbReference>
<dbReference type="GO" id="GO:0006281">
    <property type="term" value="P:DNA repair"/>
    <property type="evidence" value="ECO:0007669"/>
    <property type="project" value="InterPro"/>
</dbReference>
<evidence type="ECO:0000313" key="9">
    <source>
        <dbReference type="Proteomes" id="UP000182800"/>
    </source>
</evidence>
<dbReference type="PROSITE" id="PS50160">
    <property type="entry name" value="DNA_LIGASE_A3"/>
    <property type="match status" value="1"/>
</dbReference>
<evidence type="ECO:0000256" key="1">
    <source>
        <dbReference type="ARBA" id="ARBA00007572"/>
    </source>
</evidence>
<reference evidence="6 8" key="1">
    <citation type="submission" date="2015-09" db="EMBL/GenBank/DDBJ databases">
        <title>Identification and resolution of microdiversity through metagenomic sequencing of parallel consortia.</title>
        <authorList>
            <person name="Nelson W.C."/>
            <person name="Romine M.F."/>
            <person name="Lindemann S.R."/>
        </authorList>
    </citation>
    <scope>NUCLEOTIDE SEQUENCE [LARGE SCALE GENOMIC DNA]</scope>
    <source>
        <strain evidence="6">HL-109</strain>
    </source>
</reference>
<dbReference type="PANTHER" id="PTHR45674:SF4">
    <property type="entry name" value="DNA LIGASE 1"/>
    <property type="match status" value="1"/>
</dbReference>
<evidence type="ECO:0000256" key="4">
    <source>
        <dbReference type="ARBA" id="ARBA00034003"/>
    </source>
</evidence>
<dbReference type="InterPro" id="IPR016059">
    <property type="entry name" value="DNA_ligase_ATP-dep_CS"/>
</dbReference>
<comment type="catalytic activity">
    <reaction evidence="4">
        <text>ATP + (deoxyribonucleotide)n-3'-hydroxyl + 5'-phospho-(deoxyribonucleotide)m = (deoxyribonucleotide)n+m + AMP + diphosphate.</text>
        <dbReference type="EC" id="6.5.1.1"/>
    </reaction>
</comment>
<dbReference type="GO" id="GO:0003910">
    <property type="term" value="F:DNA ligase (ATP) activity"/>
    <property type="evidence" value="ECO:0007669"/>
    <property type="project" value="UniProtKB-EC"/>
</dbReference>
<dbReference type="InterPro" id="IPR012310">
    <property type="entry name" value="DNA_ligase_ATP-dep_cent"/>
</dbReference>
<dbReference type="NCBIfam" id="TIGR02779">
    <property type="entry name" value="NHEJ_ligase_lig"/>
    <property type="match status" value="1"/>
</dbReference>
<feature type="domain" description="ATP-dependent DNA ligase family profile" evidence="5">
    <location>
        <begin position="122"/>
        <end position="254"/>
    </location>
</feature>
<comment type="caution">
    <text evidence="6">The sequence shown here is derived from an EMBL/GenBank/DDBJ whole genome shotgun (WGS) entry which is preliminary data.</text>
</comment>
<dbReference type="InterPro" id="IPR050191">
    <property type="entry name" value="ATP-dep_DNA_ligase"/>
</dbReference>
<dbReference type="EC" id="6.5.1.1" evidence="2"/>
<reference evidence="7 9" key="2">
    <citation type="submission" date="2016-08" db="EMBL/GenBank/DDBJ databases">
        <authorList>
            <person name="Varghese N."/>
            <person name="Submissions Spin"/>
        </authorList>
    </citation>
    <scope>NUCLEOTIDE SEQUENCE [LARGE SCALE GENOMIC DNA]</scope>
    <source>
        <strain evidence="7 9">HL-109</strain>
    </source>
</reference>
<dbReference type="STRING" id="1653334.GA0071312_1906"/>
<proteinExistence type="inferred from homology"/>
<evidence type="ECO:0000259" key="5">
    <source>
        <dbReference type="PROSITE" id="PS50160"/>
    </source>
</evidence>
<dbReference type="SUPFAM" id="SSF56091">
    <property type="entry name" value="DNA ligase/mRNA capping enzyme, catalytic domain"/>
    <property type="match status" value="1"/>
</dbReference>
<protein>
    <recommendedName>
        <fullName evidence="2">DNA ligase (ATP)</fullName>
        <ecNumber evidence="2">6.5.1.1</ecNumber>
    </recommendedName>
</protein>
<organism evidence="6 8">
    <name type="scientific">Saliniramus fredricksonii</name>
    <dbReference type="NCBI Taxonomy" id="1653334"/>
    <lineage>
        <taxon>Bacteria</taxon>
        <taxon>Pseudomonadati</taxon>
        <taxon>Pseudomonadota</taxon>
        <taxon>Alphaproteobacteria</taxon>
        <taxon>Hyphomicrobiales</taxon>
        <taxon>Salinarimonadaceae</taxon>
        <taxon>Saliniramus</taxon>
    </lineage>
</organism>
<evidence type="ECO:0000313" key="6">
    <source>
        <dbReference type="EMBL" id="KPQ10240.1"/>
    </source>
</evidence>
<dbReference type="Pfam" id="PF01068">
    <property type="entry name" value="DNA_ligase_A_M"/>
    <property type="match status" value="1"/>
</dbReference>
<gene>
    <name evidence="6" type="primary">lig-2</name>
    <name evidence="7" type="ORF">GA0071312_1906</name>
    <name evidence="6" type="ORF">HLUCCO17_11620</name>
</gene>